<accession>A0A9N9S6C7</accession>
<dbReference type="AlphaFoldDB" id="A0A9N9S6C7"/>
<dbReference type="Proteomes" id="UP001153620">
    <property type="component" value="Chromosome 3"/>
</dbReference>
<sequence length="61" mass="7265">MTYLSESHRSSQLKLNIMEVKLDMNCSQKISLQSIFLFFSLALISLNVIFQFQQQFHFRSF</sequence>
<name>A0A9N9S6C7_9DIPT</name>
<evidence type="ECO:0008006" key="4">
    <source>
        <dbReference type="Google" id="ProtNLM"/>
    </source>
</evidence>
<keyword evidence="1" id="KW-0812">Transmembrane</keyword>
<reference evidence="2" key="2">
    <citation type="submission" date="2022-10" db="EMBL/GenBank/DDBJ databases">
        <authorList>
            <consortium name="ENA_rothamsted_submissions"/>
            <consortium name="culmorum"/>
            <person name="King R."/>
        </authorList>
    </citation>
    <scope>NUCLEOTIDE SEQUENCE</scope>
</reference>
<protein>
    <recommendedName>
        <fullName evidence="4">Transmembrane protein</fullName>
    </recommendedName>
</protein>
<dbReference type="EMBL" id="OU895879">
    <property type="protein sequence ID" value="CAG9809068.1"/>
    <property type="molecule type" value="Genomic_DNA"/>
</dbReference>
<reference evidence="2" key="1">
    <citation type="submission" date="2022-01" db="EMBL/GenBank/DDBJ databases">
        <authorList>
            <person name="King R."/>
        </authorList>
    </citation>
    <scope>NUCLEOTIDE SEQUENCE</scope>
</reference>
<keyword evidence="1" id="KW-1133">Transmembrane helix</keyword>
<feature type="transmembrane region" description="Helical" evidence="1">
    <location>
        <begin position="30"/>
        <end position="50"/>
    </location>
</feature>
<evidence type="ECO:0000256" key="1">
    <source>
        <dbReference type="SAM" id="Phobius"/>
    </source>
</evidence>
<evidence type="ECO:0000313" key="2">
    <source>
        <dbReference type="EMBL" id="CAG9809068.1"/>
    </source>
</evidence>
<proteinExistence type="predicted"/>
<keyword evidence="3" id="KW-1185">Reference proteome</keyword>
<organism evidence="2 3">
    <name type="scientific">Chironomus riparius</name>
    <dbReference type="NCBI Taxonomy" id="315576"/>
    <lineage>
        <taxon>Eukaryota</taxon>
        <taxon>Metazoa</taxon>
        <taxon>Ecdysozoa</taxon>
        <taxon>Arthropoda</taxon>
        <taxon>Hexapoda</taxon>
        <taxon>Insecta</taxon>
        <taxon>Pterygota</taxon>
        <taxon>Neoptera</taxon>
        <taxon>Endopterygota</taxon>
        <taxon>Diptera</taxon>
        <taxon>Nematocera</taxon>
        <taxon>Chironomoidea</taxon>
        <taxon>Chironomidae</taxon>
        <taxon>Chironominae</taxon>
        <taxon>Chironomus</taxon>
    </lineage>
</organism>
<gene>
    <name evidence="2" type="ORF">CHIRRI_LOCUS11900</name>
</gene>
<keyword evidence="1" id="KW-0472">Membrane</keyword>
<evidence type="ECO:0000313" key="3">
    <source>
        <dbReference type="Proteomes" id="UP001153620"/>
    </source>
</evidence>